<dbReference type="AlphaFoldDB" id="A0A0K0FQ08"/>
<evidence type="ECO:0000313" key="2">
    <source>
        <dbReference type="Proteomes" id="UP000035680"/>
    </source>
</evidence>
<reference evidence="2" key="1">
    <citation type="submission" date="2014-07" db="EMBL/GenBank/DDBJ databases">
        <authorList>
            <person name="Martin A.A"/>
            <person name="De Silva N."/>
        </authorList>
    </citation>
    <scope>NUCLEOTIDE SEQUENCE</scope>
</reference>
<proteinExistence type="predicted"/>
<dbReference type="WBParaSite" id="SVE_1149000.1">
    <property type="protein sequence ID" value="SVE_1149000.1"/>
    <property type="gene ID" value="SVE_1149000"/>
</dbReference>
<keyword evidence="2" id="KW-1185">Reference proteome</keyword>
<accession>A0A0K0FQ08</accession>
<organism evidence="2 3">
    <name type="scientific">Strongyloides venezuelensis</name>
    <name type="common">Threadworm</name>
    <dbReference type="NCBI Taxonomy" id="75913"/>
    <lineage>
        <taxon>Eukaryota</taxon>
        <taxon>Metazoa</taxon>
        <taxon>Ecdysozoa</taxon>
        <taxon>Nematoda</taxon>
        <taxon>Chromadorea</taxon>
        <taxon>Rhabditida</taxon>
        <taxon>Tylenchina</taxon>
        <taxon>Panagrolaimomorpha</taxon>
        <taxon>Strongyloidoidea</taxon>
        <taxon>Strongyloididae</taxon>
        <taxon>Strongyloides</taxon>
    </lineage>
</organism>
<name>A0A0K0FQ08_STRVS</name>
<feature type="domain" description="DDE-1" evidence="1">
    <location>
        <begin position="2"/>
        <end position="70"/>
    </location>
</feature>
<sequence>MHTSHPSSELLNRENGKFRVMILPRYVTSTLQPIDQDVIETLKHKKTLERSWINLLEVSQDQLSEDGSDMEIIELTDLAKIIKLCDEYEEIIKLAIKDREEDDEDAEAQKIIDGPSRVEAFQALEMAFQWLERQEETTPM</sequence>
<dbReference type="Proteomes" id="UP000035680">
    <property type="component" value="Unassembled WGS sequence"/>
</dbReference>
<reference evidence="3" key="2">
    <citation type="submission" date="2015-08" db="UniProtKB">
        <authorList>
            <consortium name="WormBaseParasite"/>
        </authorList>
    </citation>
    <scope>IDENTIFICATION</scope>
</reference>
<evidence type="ECO:0000259" key="1">
    <source>
        <dbReference type="Pfam" id="PF03184"/>
    </source>
</evidence>
<dbReference type="InterPro" id="IPR004875">
    <property type="entry name" value="DDE_SF_endonuclease_dom"/>
</dbReference>
<evidence type="ECO:0000313" key="3">
    <source>
        <dbReference type="WBParaSite" id="SVE_1149000.1"/>
    </source>
</evidence>
<protein>
    <submittedName>
        <fullName evidence="3">DDE-1 domain-containing protein</fullName>
    </submittedName>
</protein>
<dbReference type="Pfam" id="PF03184">
    <property type="entry name" value="DDE_1"/>
    <property type="match status" value="1"/>
</dbReference>
<dbReference type="GO" id="GO:0003676">
    <property type="term" value="F:nucleic acid binding"/>
    <property type="evidence" value="ECO:0007669"/>
    <property type="project" value="InterPro"/>
</dbReference>